<sequence length="317" mass="34681">MENMERDSRSGMSTGTMMGSWTGKFDLISKTIHYFDNKEAESRKQSIATTMTLNDGDMTRSSTRKHSHTVQLGANASNYSGCDSRNTTICSSSVHKPSIVTASTDENDISSSSSAPTDNDLDGILPLPRTLPPKNIYLHTPETKTKEPDFHGLPLPPPTSRGMWTLFRTHMNPLPLSSFFASNSKYSSSSSDNQHSYSRSQSEGRNRVFSEGGVSNTLFCNAENTLTTQVWSVDNGHRSLGTGALAPGVGDEEDGLYDQDDVLGPLKPGTRAYRERERREMVGEREERKRKASGGLSVEKTFEVVKESGGIVHAGSS</sequence>
<feature type="region of interest" description="Disordered" evidence="1">
    <location>
        <begin position="103"/>
        <end position="128"/>
    </location>
</feature>
<protein>
    <submittedName>
        <fullName evidence="2">Uncharacterized protein</fullName>
    </submittedName>
</protein>
<evidence type="ECO:0000313" key="2">
    <source>
        <dbReference type="EMBL" id="RAL63363.1"/>
    </source>
</evidence>
<dbReference type="Proteomes" id="UP000249056">
    <property type="component" value="Unassembled WGS sequence"/>
</dbReference>
<gene>
    <name evidence="2" type="ORF">DID88_003786</name>
</gene>
<dbReference type="EMBL" id="QKRW01000019">
    <property type="protein sequence ID" value="RAL63363.1"/>
    <property type="molecule type" value="Genomic_DNA"/>
</dbReference>
<feature type="region of interest" description="Disordered" evidence="1">
    <location>
        <begin position="265"/>
        <end position="297"/>
    </location>
</feature>
<evidence type="ECO:0000313" key="3">
    <source>
        <dbReference type="Proteomes" id="UP000249056"/>
    </source>
</evidence>
<keyword evidence="3" id="KW-1185">Reference proteome</keyword>
<comment type="caution">
    <text evidence="2">The sequence shown here is derived from an EMBL/GenBank/DDBJ whole genome shotgun (WGS) entry which is preliminary data.</text>
</comment>
<feature type="region of interest" description="Disordered" evidence="1">
    <location>
        <begin position="184"/>
        <end position="209"/>
    </location>
</feature>
<dbReference type="AlphaFoldDB" id="A0A395IVC8"/>
<proteinExistence type="predicted"/>
<feature type="compositionally biased region" description="Low complexity" evidence="1">
    <location>
        <begin position="184"/>
        <end position="201"/>
    </location>
</feature>
<dbReference type="OrthoDB" id="2874149at2759"/>
<accession>A0A395IVC8</accession>
<evidence type="ECO:0000256" key="1">
    <source>
        <dbReference type="SAM" id="MobiDB-lite"/>
    </source>
</evidence>
<reference evidence="2 3" key="1">
    <citation type="submission" date="2018-06" db="EMBL/GenBank/DDBJ databases">
        <title>Genome Sequence of the Brown Rot Fungal Pathogen Monilinia fructigena.</title>
        <authorList>
            <person name="Landi L."/>
            <person name="De Miccolis Angelini R.M."/>
            <person name="Pollastro S."/>
            <person name="Abate D."/>
            <person name="Faretra F."/>
            <person name="Romanazzi G."/>
        </authorList>
    </citation>
    <scope>NUCLEOTIDE SEQUENCE [LARGE SCALE GENOMIC DNA]</scope>
    <source>
        <strain evidence="2 3">Mfrg269</strain>
    </source>
</reference>
<feature type="compositionally biased region" description="Basic and acidic residues" evidence="1">
    <location>
        <begin position="272"/>
        <end position="289"/>
    </location>
</feature>
<name>A0A395IVC8_9HELO</name>
<organism evidence="2 3">
    <name type="scientific">Monilinia fructigena</name>
    <dbReference type="NCBI Taxonomy" id="38457"/>
    <lineage>
        <taxon>Eukaryota</taxon>
        <taxon>Fungi</taxon>
        <taxon>Dikarya</taxon>
        <taxon>Ascomycota</taxon>
        <taxon>Pezizomycotina</taxon>
        <taxon>Leotiomycetes</taxon>
        <taxon>Helotiales</taxon>
        <taxon>Sclerotiniaceae</taxon>
        <taxon>Monilinia</taxon>
    </lineage>
</organism>